<dbReference type="Gene3D" id="1.25.40.10">
    <property type="entry name" value="Tetratricopeptide repeat domain"/>
    <property type="match status" value="2"/>
</dbReference>
<evidence type="ECO:0000256" key="1">
    <source>
        <dbReference type="ARBA" id="ARBA00022737"/>
    </source>
</evidence>
<name>A0A844Z9Z9_9SPHN</name>
<keyword evidence="2 3" id="KW-0802">TPR repeat</keyword>
<dbReference type="AlphaFoldDB" id="A0A844Z9Z9"/>
<dbReference type="SUPFAM" id="SSF54001">
    <property type="entry name" value="Cysteine proteinases"/>
    <property type="match status" value="1"/>
</dbReference>
<dbReference type="SUPFAM" id="SSF48452">
    <property type="entry name" value="TPR-like"/>
    <property type="match status" value="1"/>
</dbReference>
<feature type="chain" id="PRO_5032830129" evidence="4">
    <location>
        <begin position="22"/>
        <end position="929"/>
    </location>
</feature>
<feature type="signal peptide" evidence="4">
    <location>
        <begin position="1"/>
        <end position="21"/>
    </location>
</feature>
<dbReference type="Gene3D" id="3.10.620.30">
    <property type="match status" value="1"/>
</dbReference>
<dbReference type="OrthoDB" id="98874at2"/>
<feature type="repeat" description="TPR" evidence="3">
    <location>
        <begin position="850"/>
        <end position="883"/>
    </location>
</feature>
<dbReference type="InterPro" id="IPR038765">
    <property type="entry name" value="Papain-like_cys_pep_sf"/>
</dbReference>
<dbReference type="Pfam" id="PF12969">
    <property type="entry name" value="DUF3857"/>
    <property type="match status" value="1"/>
</dbReference>
<dbReference type="InterPro" id="IPR011990">
    <property type="entry name" value="TPR-like_helical_dom_sf"/>
</dbReference>
<accession>A0A844Z9Z9</accession>
<dbReference type="Gene3D" id="2.60.40.3140">
    <property type="match status" value="1"/>
</dbReference>
<dbReference type="Pfam" id="PF13181">
    <property type="entry name" value="TPR_8"/>
    <property type="match status" value="2"/>
</dbReference>
<dbReference type="GO" id="GO:0046813">
    <property type="term" value="P:receptor-mediated virion attachment to host cell"/>
    <property type="evidence" value="ECO:0007669"/>
    <property type="project" value="TreeGrafter"/>
</dbReference>
<comment type="caution">
    <text evidence="6">The sequence shown here is derived from an EMBL/GenBank/DDBJ whole genome shotgun (WGS) entry which is preliminary data.</text>
</comment>
<evidence type="ECO:0000313" key="7">
    <source>
        <dbReference type="Proteomes" id="UP000460290"/>
    </source>
</evidence>
<proteinExistence type="predicted"/>
<dbReference type="RefSeq" id="WP_160614167.1">
    <property type="nucleotide sequence ID" value="NZ_JAUFQM010000001.1"/>
</dbReference>
<organism evidence="6 7">
    <name type="scientific">Pontixanthobacter aestiaquae</name>
    <dbReference type="NCBI Taxonomy" id="1509367"/>
    <lineage>
        <taxon>Bacteria</taxon>
        <taxon>Pseudomonadati</taxon>
        <taxon>Pseudomonadota</taxon>
        <taxon>Alphaproteobacteria</taxon>
        <taxon>Sphingomonadales</taxon>
        <taxon>Erythrobacteraceae</taxon>
        <taxon>Pontixanthobacter</taxon>
    </lineage>
</organism>
<feature type="repeat" description="TPR" evidence="3">
    <location>
        <begin position="714"/>
        <end position="747"/>
    </location>
</feature>
<feature type="domain" description="DUF3857" evidence="5">
    <location>
        <begin position="62"/>
        <end position="206"/>
    </location>
</feature>
<keyword evidence="7" id="KW-1185">Reference proteome</keyword>
<dbReference type="SMART" id="SM00028">
    <property type="entry name" value="TPR"/>
    <property type="match status" value="2"/>
</dbReference>
<evidence type="ECO:0000256" key="4">
    <source>
        <dbReference type="SAM" id="SignalP"/>
    </source>
</evidence>
<dbReference type="GO" id="GO:0009279">
    <property type="term" value="C:cell outer membrane"/>
    <property type="evidence" value="ECO:0007669"/>
    <property type="project" value="TreeGrafter"/>
</dbReference>
<dbReference type="EMBL" id="WTYZ01000001">
    <property type="protein sequence ID" value="MXO83857.1"/>
    <property type="molecule type" value="Genomic_DNA"/>
</dbReference>
<keyword evidence="4" id="KW-0732">Signal</keyword>
<sequence length="929" mass="102159">MNTFAGISAFAIIAISAPAYAGEVVLYEDVPAWVDVAEIDMSSVADGPSEVLVDWQYRLEGGTVHEYHDRIVRIDNLQALTSEGTLKMTWAPDKGDLFVHRLEIIRGDEVIDLIAEGTEFEILRREQGLERRLLDGRLTATLAVPKLQEDDLLRVAHTITIDDQALGDEMQALQYLPSEPYRVGQSRVVMSWPKDSGITYQAGPDVEVPDLEVRDGFEYLTIDLPLAKREDFPGDAPSRFRRAPILRAGSFDSWQELSQVMEPHFTAAAELSDDGAVASEAKAIMAKTDDPLKRTELAVRMVQDQVSYLLDGLDGGNYLPQSAEDTWEKRYGDCKAKSVLLLALLQYMGIESDVVLVATRGGDATPELLPLPASFDHMIVRANVNGTDYWLDGTTTATRITNMDTVPAFHYALPLKPGGAGLVPMTDRPMSSANVVIKLEADHSAGVDLPALISVEMQMFGAAGAQFKAIVDEGDPETEKRWRNMSGGSMGIGQISSVEFAYDDELAMGSIKMEGVSQPMFDYDKGELTMEADGIGRQRAFSPNRARPKWKNIPVATRGPSRSIMMNSVLLPGNADDYTINGDQSLDQGYANTRVIRNASLEDGRFTFEQQQVNGLGEIAPEDIPAARLASLKLTKADLTVDAPTNSVRRWERDRAALDTLTASARKRYDMAVAEADDDEFGPLQSRAQFFNTIYDFDNAQKDLGVIIAEEPTADLLMSRADMYEALGRIDDAIADIRAAYELSPENYIAYAEARLLRQTGRADEALALIEALPIGEEDLDDFASERAYAMAMGGDLDGGLALLAERIEEEPDSGSLLNDACWYRGIFNVSLDDAMAICTKAIERAGNPASAIDSRAMIHYRLGELDQALADLDSALKLNPELSASRFMRGIVMQAQGNNADGAEQIRQALLKWPYLEQHYKLYGIEPQ</sequence>
<dbReference type="PANTHER" id="PTHR44858:SF1">
    <property type="entry name" value="UDP-N-ACETYLGLUCOSAMINE--PEPTIDE N-ACETYLGLUCOSAMINYLTRANSFERASE SPINDLY-RELATED"/>
    <property type="match status" value="1"/>
</dbReference>
<dbReference type="InterPro" id="IPR050498">
    <property type="entry name" value="Ycf3"/>
</dbReference>
<keyword evidence="1" id="KW-0677">Repeat</keyword>
<evidence type="ECO:0000256" key="2">
    <source>
        <dbReference type="ARBA" id="ARBA00022803"/>
    </source>
</evidence>
<dbReference type="InterPro" id="IPR019734">
    <property type="entry name" value="TPR_rpt"/>
</dbReference>
<gene>
    <name evidence="6" type="ORF">GRI35_10825</name>
</gene>
<dbReference type="PANTHER" id="PTHR44858">
    <property type="entry name" value="TETRATRICOPEPTIDE REPEAT PROTEIN 6"/>
    <property type="match status" value="1"/>
</dbReference>
<dbReference type="Proteomes" id="UP000460290">
    <property type="component" value="Unassembled WGS sequence"/>
</dbReference>
<protein>
    <submittedName>
        <fullName evidence="6">Tetratricopeptide repeat protein</fullName>
    </submittedName>
</protein>
<evidence type="ECO:0000259" key="5">
    <source>
        <dbReference type="Pfam" id="PF12969"/>
    </source>
</evidence>
<evidence type="ECO:0000313" key="6">
    <source>
        <dbReference type="EMBL" id="MXO83857.1"/>
    </source>
</evidence>
<dbReference type="InterPro" id="IPR024618">
    <property type="entry name" value="DUF3857"/>
</dbReference>
<dbReference type="PROSITE" id="PS50005">
    <property type="entry name" value="TPR"/>
    <property type="match status" value="2"/>
</dbReference>
<reference evidence="6 7" key="1">
    <citation type="submission" date="2019-12" db="EMBL/GenBank/DDBJ databases">
        <title>Genomic-based taxomic classification of the family Erythrobacteraceae.</title>
        <authorList>
            <person name="Xu L."/>
        </authorList>
    </citation>
    <scope>NUCLEOTIDE SEQUENCE [LARGE SCALE GENOMIC DNA]</scope>
    <source>
        <strain evidence="6 7">KCTC 42006</strain>
    </source>
</reference>
<evidence type="ECO:0000256" key="3">
    <source>
        <dbReference type="PROSITE-ProRule" id="PRU00339"/>
    </source>
</evidence>